<gene>
    <name evidence="1" type="ORF">ZEAMMB73_Zm00001d044940</name>
</gene>
<proteinExistence type="predicted"/>
<accession>A0A1D6NSD7</accession>
<dbReference type="AlphaFoldDB" id="A0A1D6NSD7"/>
<organism evidence="1">
    <name type="scientific">Zea mays</name>
    <name type="common">Maize</name>
    <dbReference type="NCBI Taxonomy" id="4577"/>
    <lineage>
        <taxon>Eukaryota</taxon>
        <taxon>Viridiplantae</taxon>
        <taxon>Streptophyta</taxon>
        <taxon>Embryophyta</taxon>
        <taxon>Tracheophyta</taxon>
        <taxon>Spermatophyta</taxon>
        <taxon>Magnoliopsida</taxon>
        <taxon>Liliopsida</taxon>
        <taxon>Poales</taxon>
        <taxon>Poaceae</taxon>
        <taxon>PACMAD clade</taxon>
        <taxon>Panicoideae</taxon>
        <taxon>Andropogonodae</taxon>
        <taxon>Andropogoneae</taxon>
        <taxon>Tripsacinae</taxon>
        <taxon>Zea</taxon>
    </lineage>
</organism>
<sequence length="38" mass="4494">MELEAEVAKLKDQNEELQKKQVEMLKKRKTVDLSGCRF</sequence>
<dbReference type="EMBL" id="CM000785">
    <property type="protein sequence ID" value="AQL01171.1"/>
    <property type="molecule type" value="Genomic_DNA"/>
</dbReference>
<reference evidence="1" key="1">
    <citation type="submission" date="2015-12" db="EMBL/GenBank/DDBJ databases">
        <title>Update maize B73 reference genome by single molecule sequencing technologies.</title>
        <authorList>
            <consortium name="Maize Genome Sequencing Project"/>
            <person name="Ware D."/>
        </authorList>
    </citation>
    <scope>NUCLEOTIDE SEQUENCE</scope>
    <source>
        <tissue evidence="1">Seedling</tissue>
    </source>
</reference>
<name>A0A1D6NSD7_MAIZE</name>
<evidence type="ECO:0000313" key="1">
    <source>
        <dbReference type="EMBL" id="AQL01171.1"/>
    </source>
</evidence>
<protein>
    <submittedName>
        <fullName evidence="1">Putative bZIP transcription factor superfamily protein</fullName>
    </submittedName>
</protein>